<feature type="compositionally biased region" description="Low complexity" evidence="1">
    <location>
        <begin position="165"/>
        <end position="175"/>
    </location>
</feature>
<dbReference type="InterPro" id="IPR009057">
    <property type="entry name" value="Homeodomain-like_sf"/>
</dbReference>
<dbReference type="PANTHER" id="PTHR45614">
    <property type="entry name" value="MYB PROTEIN-RELATED"/>
    <property type="match status" value="1"/>
</dbReference>
<keyword evidence="5" id="KW-1185">Reference proteome</keyword>
<feature type="region of interest" description="Disordered" evidence="1">
    <location>
        <begin position="138"/>
        <end position="175"/>
    </location>
</feature>
<dbReference type="OrthoDB" id="2143914at2759"/>
<dbReference type="GO" id="GO:0000981">
    <property type="term" value="F:DNA-binding transcription factor activity, RNA polymerase II-specific"/>
    <property type="evidence" value="ECO:0007669"/>
    <property type="project" value="TreeGrafter"/>
</dbReference>
<evidence type="ECO:0000259" key="2">
    <source>
        <dbReference type="PROSITE" id="PS50090"/>
    </source>
</evidence>
<reference evidence="4" key="1">
    <citation type="journal article" date="2020" name="Fungal Divers.">
        <title>Resolving the Mortierellaceae phylogeny through synthesis of multi-gene phylogenetics and phylogenomics.</title>
        <authorList>
            <person name="Vandepol N."/>
            <person name="Liber J."/>
            <person name="Desiro A."/>
            <person name="Na H."/>
            <person name="Kennedy M."/>
            <person name="Barry K."/>
            <person name="Grigoriev I.V."/>
            <person name="Miller A.N."/>
            <person name="O'Donnell K."/>
            <person name="Stajich J.E."/>
            <person name="Bonito G."/>
        </authorList>
    </citation>
    <scope>NUCLEOTIDE SEQUENCE</scope>
    <source>
        <strain evidence="4">KOD948</strain>
    </source>
</reference>
<dbReference type="InterPro" id="IPR050560">
    <property type="entry name" value="MYB_TF"/>
</dbReference>
<dbReference type="EMBL" id="JAAAJA010000193">
    <property type="protein sequence ID" value="KAG0259226.1"/>
    <property type="molecule type" value="Genomic_DNA"/>
</dbReference>
<dbReference type="GO" id="GO:0005634">
    <property type="term" value="C:nucleus"/>
    <property type="evidence" value="ECO:0007669"/>
    <property type="project" value="TreeGrafter"/>
</dbReference>
<evidence type="ECO:0000313" key="4">
    <source>
        <dbReference type="EMBL" id="KAG0259226.1"/>
    </source>
</evidence>
<sequence>MAETRDEYGPEKWKSIAFKIRTRTGKQCRERWHNHLDPKIDKSPFTSEEDRQILELYKRIGPKWAEMAKSMPGRPDNAIKNHFNTSVQRKKRRMSVPSMMTPIYPRVSNHDPHILSPSHSMARHIPYERRCSLPTHYSVLSTPYPDPSQRSTLQPSSVPSPSPSPLSLAMSMPMSKLPPLTRPMTPDLTTRPNSARPWNAGWHMVHTAPRHFAILPGVASKIEVAPSASIEPVNRVYSHPSFPALEGRADLTERERCERVQIQKAQDVEMNGDSVDALEANPEESDQLMKENYGAEKQMEDEISEVESDGVEWSERRMSTTEMMAIRNLINPPA</sequence>
<organism evidence="4 5">
    <name type="scientific">Mortierella polycephala</name>
    <dbReference type="NCBI Taxonomy" id="41804"/>
    <lineage>
        <taxon>Eukaryota</taxon>
        <taxon>Fungi</taxon>
        <taxon>Fungi incertae sedis</taxon>
        <taxon>Mucoromycota</taxon>
        <taxon>Mortierellomycotina</taxon>
        <taxon>Mortierellomycetes</taxon>
        <taxon>Mortierellales</taxon>
        <taxon>Mortierellaceae</taxon>
        <taxon>Mortierella</taxon>
    </lineage>
</organism>
<name>A0A9P6U4R1_9FUNG</name>
<evidence type="ECO:0000256" key="1">
    <source>
        <dbReference type="SAM" id="MobiDB-lite"/>
    </source>
</evidence>
<gene>
    <name evidence="4" type="ORF">BG011_002781</name>
</gene>
<dbReference type="InterPro" id="IPR001005">
    <property type="entry name" value="SANT/Myb"/>
</dbReference>
<dbReference type="Gene3D" id="1.10.10.60">
    <property type="entry name" value="Homeodomain-like"/>
    <property type="match status" value="2"/>
</dbReference>
<dbReference type="Proteomes" id="UP000726737">
    <property type="component" value="Unassembled WGS sequence"/>
</dbReference>
<dbReference type="InterPro" id="IPR017930">
    <property type="entry name" value="Myb_dom"/>
</dbReference>
<feature type="region of interest" description="Disordered" evidence="1">
    <location>
        <begin position="297"/>
        <end position="319"/>
    </location>
</feature>
<comment type="caution">
    <text evidence="4">The sequence shown here is derived from an EMBL/GenBank/DDBJ whole genome shotgun (WGS) entry which is preliminary data.</text>
</comment>
<dbReference type="GO" id="GO:0045944">
    <property type="term" value="P:positive regulation of transcription by RNA polymerase II"/>
    <property type="evidence" value="ECO:0007669"/>
    <property type="project" value="TreeGrafter"/>
</dbReference>
<feature type="domain" description="HTH myb-type" evidence="3">
    <location>
        <begin position="1"/>
        <end position="40"/>
    </location>
</feature>
<dbReference type="Pfam" id="PF00249">
    <property type="entry name" value="Myb_DNA-binding"/>
    <property type="match status" value="2"/>
</dbReference>
<protein>
    <submittedName>
        <fullName evidence="4">Uncharacterized protein</fullName>
    </submittedName>
</protein>
<dbReference type="GO" id="GO:0000278">
    <property type="term" value="P:mitotic cell cycle"/>
    <property type="evidence" value="ECO:0007669"/>
    <property type="project" value="TreeGrafter"/>
</dbReference>
<feature type="domain" description="Myb-like" evidence="2">
    <location>
        <begin position="1"/>
        <end position="36"/>
    </location>
</feature>
<dbReference type="GO" id="GO:0000978">
    <property type="term" value="F:RNA polymerase II cis-regulatory region sequence-specific DNA binding"/>
    <property type="evidence" value="ECO:0007669"/>
    <property type="project" value="TreeGrafter"/>
</dbReference>
<dbReference type="PROSITE" id="PS50090">
    <property type="entry name" value="MYB_LIKE"/>
    <property type="match status" value="2"/>
</dbReference>
<accession>A0A9P6U4R1</accession>
<dbReference type="PANTHER" id="PTHR45614:SF25">
    <property type="entry name" value="MYB PROTEIN"/>
    <property type="match status" value="1"/>
</dbReference>
<dbReference type="SUPFAM" id="SSF46689">
    <property type="entry name" value="Homeodomain-like"/>
    <property type="match status" value="1"/>
</dbReference>
<feature type="domain" description="Myb-like" evidence="2">
    <location>
        <begin position="37"/>
        <end position="87"/>
    </location>
</feature>
<feature type="compositionally biased region" description="Acidic residues" evidence="1">
    <location>
        <begin position="301"/>
        <end position="312"/>
    </location>
</feature>
<dbReference type="PROSITE" id="PS51294">
    <property type="entry name" value="HTH_MYB"/>
    <property type="match status" value="2"/>
</dbReference>
<proteinExistence type="predicted"/>
<evidence type="ECO:0000259" key="3">
    <source>
        <dbReference type="PROSITE" id="PS51294"/>
    </source>
</evidence>
<evidence type="ECO:0000313" key="5">
    <source>
        <dbReference type="Proteomes" id="UP000726737"/>
    </source>
</evidence>
<dbReference type="CDD" id="cd00167">
    <property type="entry name" value="SANT"/>
    <property type="match status" value="2"/>
</dbReference>
<feature type="domain" description="HTH myb-type" evidence="3">
    <location>
        <begin position="42"/>
        <end position="91"/>
    </location>
</feature>
<dbReference type="AlphaFoldDB" id="A0A9P6U4R1"/>
<dbReference type="SMART" id="SM00717">
    <property type="entry name" value="SANT"/>
    <property type="match status" value="2"/>
</dbReference>